<keyword evidence="7" id="KW-0813">Transport</keyword>
<evidence type="ECO:0000256" key="14">
    <source>
        <dbReference type="ARBA" id="ARBA00022777"/>
    </source>
</evidence>
<dbReference type="PANTHER" id="PTHR33799">
    <property type="entry name" value="PTS PERMEASE-RELATED-RELATED"/>
    <property type="match status" value="1"/>
</dbReference>
<keyword evidence="12 22" id="KW-0808">Transferase</keyword>
<evidence type="ECO:0000256" key="7">
    <source>
        <dbReference type="ARBA" id="ARBA00022448"/>
    </source>
</evidence>
<dbReference type="PANTHER" id="PTHR33799:SF1">
    <property type="entry name" value="PTS SYSTEM MANNOSE-SPECIFIC EIIAB COMPONENT-RELATED"/>
    <property type="match status" value="1"/>
</dbReference>
<dbReference type="Proteomes" id="UP000254082">
    <property type="component" value="Unassembled WGS sequence"/>
</dbReference>
<dbReference type="AlphaFoldDB" id="A0A380JBU5"/>
<feature type="domain" description="PTS EIIA type-4" evidence="20">
    <location>
        <begin position="2"/>
        <end position="130"/>
    </location>
</feature>
<evidence type="ECO:0000259" key="20">
    <source>
        <dbReference type="PROSITE" id="PS51096"/>
    </source>
</evidence>
<evidence type="ECO:0000256" key="19">
    <source>
        <dbReference type="SAM" id="MobiDB-lite"/>
    </source>
</evidence>
<feature type="region of interest" description="Disordered" evidence="19">
    <location>
        <begin position="136"/>
        <end position="160"/>
    </location>
</feature>
<keyword evidence="23" id="KW-1185">Reference proteome</keyword>
<evidence type="ECO:0000256" key="1">
    <source>
        <dbReference type="ARBA" id="ARBA00000514"/>
    </source>
</evidence>
<evidence type="ECO:0000256" key="2">
    <source>
        <dbReference type="ARBA" id="ARBA00004236"/>
    </source>
</evidence>
<comment type="function">
    <text evidence="16">The phosphoenolpyruvate-dependent sugar phosphotransferase system (sugar PTS), a major carbohydrate active transport system, catalyzes the phosphorylation of incoming sugar substrates concomitantly with their translocation across the cell membrane. The enzyme II ManXYZ PTS system is involved in mannose transport.</text>
</comment>
<keyword evidence="10" id="KW-0597">Phosphoprotein</keyword>
<comment type="subunit">
    <text evidence="4">Homodimer.</text>
</comment>
<dbReference type="InterPro" id="IPR051471">
    <property type="entry name" value="Bacterial_PTS_sugar_comp"/>
</dbReference>
<dbReference type="CDD" id="cd00006">
    <property type="entry name" value="PTS_IIA_man"/>
    <property type="match status" value="1"/>
</dbReference>
<dbReference type="GO" id="GO:0016301">
    <property type="term" value="F:kinase activity"/>
    <property type="evidence" value="ECO:0007669"/>
    <property type="project" value="UniProtKB-KW"/>
</dbReference>
<dbReference type="GO" id="GO:0005886">
    <property type="term" value="C:plasma membrane"/>
    <property type="evidence" value="ECO:0007669"/>
    <property type="project" value="UniProtKB-SubCell"/>
</dbReference>
<evidence type="ECO:0000259" key="21">
    <source>
        <dbReference type="PROSITE" id="PS51101"/>
    </source>
</evidence>
<dbReference type="CDD" id="cd00001">
    <property type="entry name" value="PTS_IIB_man"/>
    <property type="match status" value="1"/>
</dbReference>
<dbReference type="EC" id="2.7.1.191" evidence="5"/>
<reference evidence="22 23" key="1">
    <citation type="submission" date="2018-06" db="EMBL/GenBank/DDBJ databases">
        <authorList>
            <consortium name="Pathogen Informatics"/>
            <person name="Doyle S."/>
        </authorList>
    </citation>
    <scope>NUCLEOTIDE SEQUENCE [LARGE SCALE GENOMIC DNA]</scope>
    <source>
        <strain evidence="23">NCTC 11391</strain>
    </source>
</reference>
<dbReference type="Pfam" id="PF03610">
    <property type="entry name" value="EIIA-man"/>
    <property type="match status" value="1"/>
</dbReference>
<dbReference type="EMBL" id="UHFA01000002">
    <property type="protein sequence ID" value="SUN35104.1"/>
    <property type="molecule type" value="Genomic_DNA"/>
</dbReference>
<evidence type="ECO:0000256" key="6">
    <source>
        <dbReference type="ARBA" id="ARBA00021685"/>
    </source>
</evidence>
<keyword evidence="11" id="KW-0762">Sugar transport</keyword>
<dbReference type="InterPro" id="IPR036662">
    <property type="entry name" value="PTS_EIIA_man-typ_sf"/>
</dbReference>
<evidence type="ECO:0000313" key="22">
    <source>
        <dbReference type="EMBL" id="SUN35104.1"/>
    </source>
</evidence>
<dbReference type="InterPro" id="IPR004701">
    <property type="entry name" value="PTS_EIIA_man-typ"/>
</dbReference>
<keyword evidence="15" id="KW-0472">Membrane</keyword>
<evidence type="ECO:0000256" key="12">
    <source>
        <dbReference type="ARBA" id="ARBA00022679"/>
    </source>
</evidence>
<protein>
    <recommendedName>
        <fullName evidence="6">PTS system mannose-specific EIIAB component</fullName>
        <ecNumber evidence="5">2.7.1.191</ecNumber>
    </recommendedName>
    <alternativeName>
        <fullName evidence="18">EIIAB-Man</fullName>
    </alternativeName>
    <alternativeName>
        <fullName evidence="17">EIII-Man</fullName>
    </alternativeName>
</protein>
<keyword evidence="9" id="KW-0963">Cytoplasm</keyword>
<feature type="domain" description="PTS EIIB type-4" evidence="21">
    <location>
        <begin position="167"/>
        <end position="332"/>
    </location>
</feature>
<comment type="catalytic activity">
    <reaction evidence="1">
        <text>D-mannose(out) + N(pros)-phospho-L-histidyl-[protein] = D-mannose 6-phosphate(in) + L-histidyl-[protein]</text>
        <dbReference type="Rhea" id="RHEA:49232"/>
        <dbReference type="Rhea" id="RHEA-COMP:9745"/>
        <dbReference type="Rhea" id="RHEA-COMP:9746"/>
        <dbReference type="ChEBI" id="CHEBI:4208"/>
        <dbReference type="ChEBI" id="CHEBI:29979"/>
        <dbReference type="ChEBI" id="CHEBI:58735"/>
        <dbReference type="ChEBI" id="CHEBI:64837"/>
        <dbReference type="EC" id="2.7.1.191"/>
    </reaction>
</comment>
<dbReference type="GO" id="GO:0005737">
    <property type="term" value="C:cytoplasm"/>
    <property type="evidence" value="ECO:0007669"/>
    <property type="project" value="UniProtKB-SubCell"/>
</dbReference>
<comment type="subcellular location">
    <subcellularLocation>
        <location evidence="2">Cell membrane</location>
    </subcellularLocation>
    <subcellularLocation>
        <location evidence="3">Cytoplasm</location>
    </subcellularLocation>
</comment>
<evidence type="ECO:0000256" key="10">
    <source>
        <dbReference type="ARBA" id="ARBA00022553"/>
    </source>
</evidence>
<dbReference type="PROSITE" id="PS51096">
    <property type="entry name" value="PTS_EIIA_TYPE_4"/>
    <property type="match status" value="1"/>
</dbReference>
<evidence type="ECO:0000256" key="3">
    <source>
        <dbReference type="ARBA" id="ARBA00004496"/>
    </source>
</evidence>
<dbReference type="Gene3D" id="3.40.50.510">
    <property type="entry name" value="Phosphotransferase system, mannose-type IIA component"/>
    <property type="match status" value="1"/>
</dbReference>
<dbReference type="GO" id="GO:0008982">
    <property type="term" value="F:protein-N(PI)-phosphohistidine-sugar phosphotransferase activity"/>
    <property type="evidence" value="ECO:0007669"/>
    <property type="project" value="InterPro"/>
</dbReference>
<keyword evidence="13" id="KW-0598">Phosphotransferase system</keyword>
<dbReference type="PROSITE" id="PS51101">
    <property type="entry name" value="PTS_EIIB_TYPE_4"/>
    <property type="match status" value="1"/>
</dbReference>
<dbReference type="InterPro" id="IPR033887">
    <property type="entry name" value="PTS_IIA_man"/>
</dbReference>
<dbReference type="Pfam" id="PF03830">
    <property type="entry name" value="PTSIIB_sorb"/>
    <property type="match status" value="1"/>
</dbReference>
<evidence type="ECO:0000256" key="18">
    <source>
        <dbReference type="ARBA" id="ARBA00032197"/>
    </source>
</evidence>
<dbReference type="RefSeq" id="WP_002998793.1">
    <property type="nucleotide sequence ID" value="NZ_UHFA01000002.1"/>
</dbReference>
<evidence type="ECO:0000256" key="13">
    <source>
        <dbReference type="ARBA" id="ARBA00022683"/>
    </source>
</evidence>
<evidence type="ECO:0000256" key="15">
    <source>
        <dbReference type="ARBA" id="ARBA00023136"/>
    </source>
</evidence>
<evidence type="ECO:0000256" key="11">
    <source>
        <dbReference type="ARBA" id="ARBA00022597"/>
    </source>
</evidence>
<accession>A0A380JBU5</accession>
<organism evidence="22 23">
    <name type="scientific">Streptococcus downei MFe28</name>
    <dbReference type="NCBI Taxonomy" id="764290"/>
    <lineage>
        <taxon>Bacteria</taxon>
        <taxon>Bacillati</taxon>
        <taxon>Bacillota</taxon>
        <taxon>Bacilli</taxon>
        <taxon>Lactobacillales</taxon>
        <taxon>Streptococcaceae</taxon>
        <taxon>Streptococcus</taxon>
    </lineage>
</organism>
<dbReference type="OrthoDB" id="9799827at2"/>
<sequence>MGIGIIIASHGKFAEGIHQSGSMIFGEQEKVQVVTFMPDEGPDDLYGHFQDAVANFDADDEILVLADLWSGSPFNQASRLMEENPNRKMVIMTGLNLPMLIQAYTERMMAADAGIEAVVANIYKETKEGVKILPQELTPEQETASPAPAETPVPKGSIPEGTVLGDGKIDYVLARVDTRLLHGQVATGWTHSTNPNRIIVVSDTVCHDKLRTNMIKQAAPNGVMVNVIPIKNMVKANNDPRFGDTRAMLLFESVEDALAAIKAGVEVKEINLGSSAYKEGKVNVTKALSFDQTDVDAIKELQKLGVKFDVRGVPSDSPANIDNLIQSAEKKLAEKN</sequence>
<gene>
    <name evidence="22" type="primary">manH</name>
    <name evidence="22" type="ORF">NCTC11391_00077</name>
</gene>
<evidence type="ECO:0000313" key="23">
    <source>
        <dbReference type="Proteomes" id="UP000254082"/>
    </source>
</evidence>
<keyword evidence="8" id="KW-1003">Cell membrane</keyword>
<dbReference type="InterPro" id="IPR004720">
    <property type="entry name" value="PTS_IIB_sorbose-sp"/>
</dbReference>
<evidence type="ECO:0000256" key="9">
    <source>
        <dbReference type="ARBA" id="ARBA00022490"/>
    </source>
</evidence>
<dbReference type="SUPFAM" id="SSF52728">
    <property type="entry name" value="PTS IIb component"/>
    <property type="match status" value="1"/>
</dbReference>
<evidence type="ECO:0000256" key="4">
    <source>
        <dbReference type="ARBA" id="ARBA00011738"/>
    </source>
</evidence>
<keyword evidence="14" id="KW-0418">Kinase</keyword>
<dbReference type="InterPro" id="IPR036667">
    <property type="entry name" value="PTS_IIB_sorbose-sp_sf"/>
</dbReference>
<dbReference type="GO" id="GO:0009401">
    <property type="term" value="P:phosphoenolpyruvate-dependent sugar phosphotransferase system"/>
    <property type="evidence" value="ECO:0007669"/>
    <property type="project" value="UniProtKB-KW"/>
</dbReference>
<dbReference type="SUPFAM" id="SSF53062">
    <property type="entry name" value="PTS system fructose IIA component-like"/>
    <property type="match status" value="1"/>
</dbReference>
<evidence type="ECO:0000256" key="17">
    <source>
        <dbReference type="ARBA" id="ARBA00030229"/>
    </source>
</evidence>
<proteinExistence type="predicted"/>
<evidence type="ECO:0000256" key="5">
    <source>
        <dbReference type="ARBA" id="ARBA00011929"/>
    </source>
</evidence>
<name>A0A380JBU5_STRDO</name>
<dbReference type="Gene3D" id="3.40.35.10">
    <property type="entry name" value="Phosphotransferase system, sorbose subfamily IIB component"/>
    <property type="match status" value="1"/>
</dbReference>
<evidence type="ECO:0000256" key="8">
    <source>
        <dbReference type="ARBA" id="ARBA00022475"/>
    </source>
</evidence>
<evidence type="ECO:0000256" key="16">
    <source>
        <dbReference type="ARBA" id="ARBA00023757"/>
    </source>
</evidence>